<evidence type="ECO:0000256" key="5">
    <source>
        <dbReference type="ARBA" id="ARBA00022927"/>
    </source>
</evidence>
<feature type="coiled-coil region" evidence="7">
    <location>
        <begin position="45"/>
        <end position="121"/>
    </location>
</feature>
<keyword evidence="9" id="KW-0966">Cell projection</keyword>
<name>A0A4R1N4L7_9FIRM</name>
<evidence type="ECO:0000313" key="10">
    <source>
        <dbReference type="Proteomes" id="UP000294545"/>
    </source>
</evidence>
<evidence type="ECO:0000259" key="8">
    <source>
        <dbReference type="Pfam" id="PF02108"/>
    </source>
</evidence>
<dbReference type="GO" id="GO:0044781">
    <property type="term" value="P:bacterial-type flagellum organization"/>
    <property type="evidence" value="ECO:0007669"/>
    <property type="project" value="UniProtKB-KW"/>
</dbReference>
<evidence type="ECO:0000256" key="1">
    <source>
        <dbReference type="ARBA" id="ARBA00003041"/>
    </source>
</evidence>
<dbReference type="EMBL" id="SMGQ01000011">
    <property type="protein sequence ID" value="TCK97889.1"/>
    <property type="molecule type" value="Genomic_DNA"/>
</dbReference>
<sequence length="249" mass="28330">MSNLFKSSFVSFTPEDKKLIKIESEDPRILKSTNPKKEDYREIIKKKETTEKEKVEKNLQEAEAILKEAKLEAEMIKKNAYEEGKKSGYEKGYDSGYSEGYEVGKQEAEQLKAEVDKQEAEMIAKYEGLIEKLEPRFVQLVINIVEKLTGVLVEDKKELILNIINNGIQSKDTTKEYVINVSDEDYNYIIDNSNAIHNIGNPNVKIDIISNTKLSKGQCFIETSNGIINSSVDVQLKELISDLKVLARI</sequence>
<dbReference type="InterPro" id="IPR051472">
    <property type="entry name" value="T3SS_Stator/FliH"/>
</dbReference>
<dbReference type="RefSeq" id="WP_165868478.1">
    <property type="nucleotide sequence ID" value="NZ_SMGQ01000011.1"/>
</dbReference>
<evidence type="ECO:0000256" key="6">
    <source>
        <dbReference type="ARBA" id="ARBA00023225"/>
    </source>
</evidence>
<keyword evidence="10" id="KW-1185">Reference proteome</keyword>
<reference evidence="9 10" key="1">
    <citation type="submission" date="2019-03" db="EMBL/GenBank/DDBJ databases">
        <title>Genomic Encyclopedia of Type Strains, Phase IV (KMG-IV): sequencing the most valuable type-strain genomes for metagenomic binning, comparative biology and taxonomic classification.</title>
        <authorList>
            <person name="Goeker M."/>
        </authorList>
    </citation>
    <scope>NUCLEOTIDE SEQUENCE [LARGE SCALE GENOMIC DNA]</scope>
    <source>
        <strain evidence="9 10">DSM 24176</strain>
    </source>
</reference>
<keyword evidence="9" id="KW-0282">Flagellum</keyword>
<comment type="function">
    <text evidence="1">Needed for flagellar regrowth and assembly.</text>
</comment>
<dbReference type="PANTHER" id="PTHR34982:SF1">
    <property type="entry name" value="FLAGELLAR ASSEMBLY PROTEIN FLIH"/>
    <property type="match status" value="1"/>
</dbReference>
<protein>
    <submittedName>
        <fullName evidence="9">Flagellar assembly protein FliH</fullName>
    </submittedName>
</protein>
<dbReference type="Pfam" id="PF02108">
    <property type="entry name" value="FliH"/>
    <property type="match status" value="1"/>
</dbReference>
<evidence type="ECO:0000256" key="4">
    <source>
        <dbReference type="ARBA" id="ARBA00022795"/>
    </source>
</evidence>
<evidence type="ECO:0000256" key="7">
    <source>
        <dbReference type="SAM" id="Coils"/>
    </source>
</evidence>
<keyword evidence="4" id="KW-1005">Bacterial flagellum biogenesis</keyword>
<keyword evidence="5" id="KW-0653">Protein transport</keyword>
<keyword evidence="7" id="KW-0175">Coiled coil</keyword>
<evidence type="ECO:0000313" key="9">
    <source>
        <dbReference type="EMBL" id="TCK97889.1"/>
    </source>
</evidence>
<gene>
    <name evidence="9" type="ORF">EDC19_0291</name>
</gene>
<dbReference type="InterPro" id="IPR018035">
    <property type="entry name" value="Flagellar_FliH/T3SS_HrpE"/>
</dbReference>
<dbReference type="AlphaFoldDB" id="A0A4R1N4L7"/>
<dbReference type="PANTHER" id="PTHR34982">
    <property type="entry name" value="YOP PROTEINS TRANSLOCATION PROTEIN L"/>
    <property type="match status" value="1"/>
</dbReference>
<comment type="caution">
    <text evidence="9">The sequence shown here is derived from an EMBL/GenBank/DDBJ whole genome shotgun (WGS) entry which is preliminary data.</text>
</comment>
<feature type="domain" description="Flagellar assembly protein FliH/Type III secretion system HrpE" evidence="8">
    <location>
        <begin position="120"/>
        <end position="238"/>
    </location>
</feature>
<keyword evidence="6" id="KW-1006">Bacterial flagellum protein export</keyword>
<evidence type="ECO:0000256" key="3">
    <source>
        <dbReference type="ARBA" id="ARBA00022448"/>
    </source>
</evidence>
<proteinExistence type="inferred from homology"/>
<dbReference type="Proteomes" id="UP000294545">
    <property type="component" value="Unassembled WGS sequence"/>
</dbReference>
<comment type="similarity">
    <text evidence="2">Belongs to the FliH family.</text>
</comment>
<accession>A0A4R1N4L7</accession>
<evidence type="ECO:0000256" key="2">
    <source>
        <dbReference type="ARBA" id="ARBA00006602"/>
    </source>
</evidence>
<keyword evidence="9" id="KW-0969">Cilium</keyword>
<dbReference type="GO" id="GO:0015031">
    <property type="term" value="P:protein transport"/>
    <property type="evidence" value="ECO:0007669"/>
    <property type="project" value="UniProtKB-KW"/>
</dbReference>
<organism evidence="9 10">
    <name type="scientific">Natranaerovirga hydrolytica</name>
    <dbReference type="NCBI Taxonomy" id="680378"/>
    <lineage>
        <taxon>Bacteria</taxon>
        <taxon>Bacillati</taxon>
        <taxon>Bacillota</taxon>
        <taxon>Clostridia</taxon>
        <taxon>Lachnospirales</taxon>
        <taxon>Natranaerovirgaceae</taxon>
        <taxon>Natranaerovirga</taxon>
    </lineage>
</organism>
<keyword evidence="3" id="KW-0813">Transport</keyword>
<dbReference type="GO" id="GO:0005829">
    <property type="term" value="C:cytosol"/>
    <property type="evidence" value="ECO:0007669"/>
    <property type="project" value="TreeGrafter"/>
</dbReference>